<accession>A0ABV5CP77</accession>
<reference evidence="1 2" key="1">
    <citation type="submission" date="2024-04" db="EMBL/GenBank/DDBJ databases">
        <title>Polymorphospora sp. isolated from Baiyangdian Lake in Xiong'an New Area.</title>
        <authorList>
            <person name="Zhang X."/>
            <person name="Liu J."/>
        </authorList>
    </citation>
    <scope>NUCLEOTIDE SEQUENCE [LARGE SCALE GENOMIC DNA]</scope>
    <source>
        <strain evidence="1 2">2-325</strain>
    </source>
</reference>
<organism evidence="1 2">
    <name type="scientific">Polymorphospora lycopeni</name>
    <dbReference type="NCBI Taxonomy" id="3140240"/>
    <lineage>
        <taxon>Bacteria</taxon>
        <taxon>Bacillati</taxon>
        <taxon>Actinomycetota</taxon>
        <taxon>Actinomycetes</taxon>
        <taxon>Micromonosporales</taxon>
        <taxon>Micromonosporaceae</taxon>
        <taxon>Polymorphospora</taxon>
    </lineage>
</organism>
<evidence type="ECO:0000313" key="1">
    <source>
        <dbReference type="EMBL" id="MFB6393807.1"/>
    </source>
</evidence>
<dbReference type="RefSeq" id="WP_375734157.1">
    <property type="nucleotide sequence ID" value="NZ_JBCGDC010000026.1"/>
</dbReference>
<proteinExistence type="predicted"/>
<sequence>MRPWVLFCGEIGYAYSAPPAAPNRAFYRCLVRGNGEHFDSVDPNCEGQRPEGLLGYLHL</sequence>
<evidence type="ECO:0000313" key="2">
    <source>
        <dbReference type="Proteomes" id="UP001582793"/>
    </source>
</evidence>
<keyword evidence="2" id="KW-1185">Reference proteome</keyword>
<dbReference type="Proteomes" id="UP001582793">
    <property type="component" value="Unassembled WGS sequence"/>
</dbReference>
<dbReference type="EMBL" id="JBCGDC010000026">
    <property type="protein sequence ID" value="MFB6393807.1"/>
    <property type="molecule type" value="Genomic_DNA"/>
</dbReference>
<protein>
    <submittedName>
        <fullName evidence="1">Uncharacterized protein</fullName>
    </submittedName>
</protein>
<gene>
    <name evidence="1" type="ORF">AAFH96_11935</name>
</gene>
<name>A0ABV5CP77_9ACTN</name>
<comment type="caution">
    <text evidence="1">The sequence shown here is derived from an EMBL/GenBank/DDBJ whole genome shotgun (WGS) entry which is preliminary data.</text>
</comment>